<accession>A0A377XY19</accession>
<reference evidence="2 3" key="1">
    <citation type="submission" date="2018-06" db="EMBL/GenBank/DDBJ databases">
        <authorList>
            <consortium name="Pathogen Informatics"/>
            <person name="Doyle S."/>
        </authorList>
    </citation>
    <scope>NUCLEOTIDE SEQUENCE [LARGE SCALE GENOMIC DNA]</scope>
    <source>
        <strain evidence="2 3">NCTC5052</strain>
    </source>
</reference>
<dbReference type="EMBL" id="UGLJ01000002">
    <property type="protein sequence ID" value="STT93459.1"/>
    <property type="molecule type" value="Genomic_DNA"/>
</dbReference>
<keyword evidence="1" id="KW-0472">Membrane</keyword>
<sequence>MCFDPVNNPCTTGIIFALTTSSVFAIVVILGKLLLAAIFVIQIKK</sequence>
<evidence type="ECO:0000313" key="3">
    <source>
        <dbReference type="Proteomes" id="UP000254103"/>
    </source>
</evidence>
<protein>
    <submittedName>
        <fullName evidence="2">Uncharacterized protein</fullName>
    </submittedName>
</protein>
<evidence type="ECO:0000256" key="1">
    <source>
        <dbReference type="SAM" id="Phobius"/>
    </source>
</evidence>
<keyword evidence="1" id="KW-0812">Transmembrane</keyword>
<feature type="transmembrane region" description="Helical" evidence="1">
    <location>
        <begin position="14"/>
        <end position="41"/>
    </location>
</feature>
<proteinExistence type="predicted"/>
<keyword evidence="1" id="KW-1133">Transmembrane helix</keyword>
<organism evidence="2 3">
    <name type="scientific">Klebsiella pneumoniae</name>
    <dbReference type="NCBI Taxonomy" id="573"/>
    <lineage>
        <taxon>Bacteria</taxon>
        <taxon>Pseudomonadati</taxon>
        <taxon>Pseudomonadota</taxon>
        <taxon>Gammaproteobacteria</taxon>
        <taxon>Enterobacterales</taxon>
        <taxon>Enterobacteriaceae</taxon>
        <taxon>Klebsiella/Raoultella group</taxon>
        <taxon>Klebsiella</taxon>
        <taxon>Klebsiella pneumoniae complex</taxon>
    </lineage>
</organism>
<dbReference type="Proteomes" id="UP000254103">
    <property type="component" value="Unassembled WGS sequence"/>
</dbReference>
<dbReference type="AlphaFoldDB" id="A0A377XY19"/>
<gene>
    <name evidence="2" type="ORF">NCTC5052_01850</name>
</gene>
<name>A0A377XY19_KLEPN</name>
<evidence type="ECO:0000313" key="2">
    <source>
        <dbReference type="EMBL" id="STT93459.1"/>
    </source>
</evidence>